<dbReference type="KEGG" id="sace:GIY23_03805"/>
<evidence type="ECO:0000256" key="1">
    <source>
        <dbReference type="SAM" id="MobiDB-lite"/>
    </source>
</evidence>
<dbReference type="AlphaFoldDB" id="A0A5Q3Q2H3"/>
<dbReference type="EMBL" id="CP045929">
    <property type="protein sequence ID" value="QGK68788.1"/>
    <property type="molecule type" value="Genomic_DNA"/>
</dbReference>
<protein>
    <submittedName>
        <fullName evidence="2">Uncharacterized protein</fullName>
    </submittedName>
</protein>
<evidence type="ECO:0000313" key="3">
    <source>
        <dbReference type="Proteomes" id="UP000371041"/>
    </source>
</evidence>
<feature type="region of interest" description="Disordered" evidence="1">
    <location>
        <begin position="62"/>
        <end position="83"/>
    </location>
</feature>
<name>A0A5Q3Q2H3_9PSEU</name>
<dbReference type="RefSeq" id="WP_154075391.1">
    <property type="nucleotide sequence ID" value="NZ_CP045929.1"/>
</dbReference>
<organism evidence="2 3">
    <name type="scientific">Allosaccharopolyspora coralli</name>
    <dbReference type="NCBI Taxonomy" id="2665642"/>
    <lineage>
        <taxon>Bacteria</taxon>
        <taxon>Bacillati</taxon>
        <taxon>Actinomycetota</taxon>
        <taxon>Actinomycetes</taxon>
        <taxon>Pseudonocardiales</taxon>
        <taxon>Pseudonocardiaceae</taxon>
        <taxon>Allosaccharopolyspora</taxon>
    </lineage>
</organism>
<sequence length="83" mass="8417">MTGLTAKAGTLPLITGFAAATALSGVALFTVISSGCDDPGRYEEREGVVELVGGCVSAEDVPVAPEVPTEPDTRPLGDGHGRY</sequence>
<gene>
    <name evidence="2" type="ORF">GIY23_03805</name>
</gene>
<feature type="compositionally biased region" description="Basic and acidic residues" evidence="1">
    <location>
        <begin position="71"/>
        <end position="83"/>
    </location>
</feature>
<keyword evidence="3" id="KW-1185">Reference proteome</keyword>
<proteinExistence type="predicted"/>
<dbReference type="Proteomes" id="UP000371041">
    <property type="component" value="Chromosome"/>
</dbReference>
<accession>A0A5Q3Q2H3</accession>
<evidence type="ECO:0000313" key="2">
    <source>
        <dbReference type="EMBL" id="QGK68788.1"/>
    </source>
</evidence>
<reference evidence="3" key="1">
    <citation type="submission" date="2019-11" db="EMBL/GenBank/DDBJ databases">
        <title>The complete genome sequence of Saccharopolyspora sp. E2A.</title>
        <authorList>
            <person name="Zhang G."/>
        </authorList>
    </citation>
    <scope>NUCLEOTIDE SEQUENCE [LARGE SCALE GENOMIC DNA]</scope>
    <source>
        <strain evidence="3">E2A</strain>
    </source>
</reference>